<proteinExistence type="predicted"/>
<gene>
    <name evidence="1" type="ORF">ME3_168</name>
</gene>
<organism evidence="1 2">
    <name type="scientific">Acinetobacter phage vB_AbaM_ME3</name>
    <dbReference type="NCBI Taxonomy" id="1837876"/>
    <lineage>
        <taxon>Viruses</taxon>
        <taxon>Duplodnaviria</taxon>
        <taxon>Heunggongvirae</taxon>
        <taxon>Uroviricota</taxon>
        <taxon>Caudoviricetes</taxon>
        <taxon>Metrivirus</taxon>
        <taxon>Metrivirus ME3</taxon>
    </lineage>
</organism>
<keyword evidence="2" id="KW-1185">Reference proteome</keyword>
<dbReference type="EMBL" id="KU935715">
    <property type="protein sequence ID" value="AND75329.1"/>
    <property type="molecule type" value="Genomic_DNA"/>
</dbReference>
<sequence>MGLFILDDSKKPSIKSRIKTIIANLELSQKQLGDNYLIKQFALPYLRDVQESLIKLTNWHQIKPSQATIDKFWEEFEDASKHSQSKNSIFISAFQAALYEHLNDLNLIEDSSSDYELVEKTK</sequence>
<evidence type="ECO:0000313" key="1">
    <source>
        <dbReference type="EMBL" id="AND75329.1"/>
    </source>
</evidence>
<name>A0A172Q0K6_9CAUD</name>
<evidence type="ECO:0000313" key="2">
    <source>
        <dbReference type="Proteomes" id="UP000225947"/>
    </source>
</evidence>
<reference evidence="2" key="1">
    <citation type="submission" date="2016-03" db="EMBL/GenBank/DDBJ databases">
        <title>Characterization of Acinetobacter baumannii phage vB_AbaM_ME3.</title>
        <authorList>
            <person name="Buttimer C.T.H."/>
            <person name="Elbreki M."/>
            <person name="Coffey A."/>
        </authorList>
    </citation>
    <scope>NUCLEOTIDE SEQUENCE [LARGE SCALE GENOMIC DNA]</scope>
</reference>
<protein>
    <submittedName>
        <fullName evidence="1">Uncharacterized protein</fullName>
    </submittedName>
</protein>
<accession>A0A172Q0K6</accession>
<dbReference type="Proteomes" id="UP000225947">
    <property type="component" value="Segment"/>
</dbReference>